<dbReference type="SUPFAM" id="SSF52402">
    <property type="entry name" value="Adenine nucleotide alpha hydrolases-like"/>
    <property type="match status" value="1"/>
</dbReference>
<evidence type="ECO:0000313" key="11">
    <source>
        <dbReference type="Proteomes" id="UP000334340"/>
    </source>
</evidence>
<evidence type="ECO:0000256" key="3">
    <source>
        <dbReference type="ARBA" id="ARBA00012737"/>
    </source>
</evidence>
<dbReference type="InterPro" id="IPR001962">
    <property type="entry name" value="Asn_synthase"/>
</dbReference>
<evidence type="ECO:0000256" key="4">
    <source>
        <dbReference type="ARBA" id="ARBA00022741"/>
    </source>
</evidence>
<dbReference type="InterPro" id="IPR033738">
    <property type="entry name" value="AsnB_N"/>
</dbReference>
<dbReference type="GO" id="GO:0005829">
    <property type="term" value="C:cytosol"/>
    <property type="evidence" value="ECO:0007669"/>
    <property type="project" value="TreeGrafter"/>
</dbReference>
<dbReference type="GO" id="GO:0004066">
    <property type="term" value="F:asparagine synthase (glutamine-hydrolyzing) activity"/>
    <property type="evidence" value="ECO:0007669"/>
    <property type="project" value="UniProtKB-EC"/>
</dbReference>
<name>A0A564ZI32_9BACT</name>
<dbReference type="InterPro" id="IPR051786">
    <property type="entry name" value="ASN_synthetase/amidase"/>
</dbReference>
<dbReference type="Proteomes" id="UP000334340">
    <property type="component" value="Unassembled WGS sequence"/>
</dbReference>
<dbReference type="PANTHER" id="PTHR43284:SF1">
    <property type="entry name" value="ASPARAGINE SYNTHETASE"/>
    <property type="match status" value="1"/>
</dbReference>
<dbReference type="GO" id="GO:0006529">
    <property type="term" value="P:asparagine biosynthetic process"/>
    <property type="evidence" value="ECO:0007669"/>
    <property type="project" value="InterPro"/>
</dbReference>
<dbReference type="Pfam" id="PF13537">
    <property type="entry name" value="GATase_7"/>
    <property type="match status" value="1"/>
</dbReference>
<evidence type="ECO:0000256" key="5">
    <source>
        <dbReference type="ARBA" id="ARBA00022840"/>
    </source>
</evidence>
<dbReference type="Gene3D" id="3.60.20.10">
    <property type="entry name" value="Glutamine Phosphoribosylpyrophosphate, subunit 1, domain 1"/>
    <property type="match status" value="1"/>
</dbReference>
<feature type="binding site" evidence="8">
    <location>
        <position position="38"/>
    </location>
    <ligand>
        <name>L-glutamine</name>
        <dbReference type="ChEBI" id="CHEBI:58359"/>
    </ligand>
</feature>
<dbReference type="GO" id="GO:0016757">
    <property type="term" value="F:glycosyltransferase activity"/>
    <property type="evidence" value="ECO:0007669"/>
    <property type="project" value="UniProtKB-KW"/>
</dbReference>
<dbReference type="InterPro" id="IPR006426">
    <property type="entry name" value="Asn_synth_AEB"/>
</dbReference>
<keyword evidence="4 8" id="KW-0547">Nucleotide-binding</keyword>
<dbReference type="SUPFAM" id="SSF56235">
    <property type="entry name" value="N-terminal nucleophile aminohydrolases (Ntn hydrolases)"/>
    <property type="match status" value="1"/>
</dbReference>
<keyword evidence="10" id="KW-0328">Glycosyltransferase</keyword>
<comment type="similarity">
    <text evidence="2">Belongs to the asparagine synthetase family.</text>
</comment>
<proteinExistence type="inferred from homology"/>
<dbReference type="EC" id="6.3.5.4" evidence="3"/>
<evidence type="ECO:0000259" key="9">
    <source>
        <dbReference type="PROSITE" id="PS51278"/>
    </source>
</evidence>
<dbReference type="InterPro" id="IPR014729">
    <property type="entry name" value="Rossmann-like_a/b/a_fold"/>
</dbReference>
<dbReference type="PROSITE" id="PS51278">
    <property type="entry name" value="GATASE_TYPE_2"/>
    <property type="match status" value="1"/>
</dbReference>
<evidence type="ECO:0000256" key="6">
    <source>
        <dbReference type="ARBA" id="ARBA00022962"/>
    </source>
</evidence>
<protein>
    <recommendedName>
        <fullName evidence="3">asparagine synthase (glutamine-hydrolyzing)</fullName>
        <ecNumber evidence="3">6.3.5.4</ecNumber>
    </recommendedName>
</protein>
<feature type="binding site" evidence="8">
    <location>
        <begin position="306"/>
        <end position="307"/>
    </location>
    <ligand>
        <name>ATP</name>
        <dbReference type="ChEBI" id="CHEBI:30616"/>
    </ligand>
</feature>
<dbReference type="Gene3D" id="3.40.50.620">
    <property type="entry name" value="HUPs"/>
    <property type="match status" value="1"/>
</dbReference>
<feature type="domain" description="Glutamine amidotransferase type-2" evidence="9">
    <location>
        <begin position="1"/>
        <end position="151"/>
    </location>
</feature>
<evidence type="ECO:0000313" key="10">
    <source>
        <dbReference type="EMBL" id="VUZ84776.1"/>
    </source>
</evidence>
<organism evidence="10 11">
    <name type="scientific">Candidatus Methylomirabilis lanthanidiphila</name>
    <dbReference type="NCBI Taxonomy" id="2211376"/>
    <lineage>
        <taxon>Bacteria</taxon>
        <taxon>Candidatus Methylomirabilota</taxon>
        <taxon>Candidatus Methylomirabilia</taxon>
        <taxon>Candidatus Methylomirabilales</taxon>
        <taxon>Candidatus Methylomirabilaceae</taxon>
        <taxon>Candidatus Methylomirabilis</taxon>
    </lineage>
</organism>
<evidence type="ECO:0000256" key="7">
    <source>
        <dbReference type="ARBA" id="ARBA00048741"/>
    </source>
</evidence>
<dbReference type="PIRSF" id="PIRSF001589">
    <property type="entry name" value="Asn_synthetase_glu-h"/>
    <property type="match status" value="1"/>
</dbReference>
<dbReference type="PANTHER" id="PTHR43284">
    <property type="entry name" value="ASPARAGINE SYNTHETASE (GLUTAMINE-HYDROLYZING)"/>
    <property type="match status" value="1"/>
</dbReference>
<keyword evidence="10" id="KW-0808">Transferase</keyword>
<reference evidence="10 11" key="1">
    <citation type="submission" date="2019-07" db="EMBL/GenBank/DDBJ databases">
        <authorList>
            <person name="Cremers G."/>
        </authorList>
    </citation>
    <scope>NUCLEOTIDE SEQUENCE [LARGE SCALE GENOMIC DNA]</scope>
</reference>
<evidence type="ECO:0000256" key="2">
    <source>
        <dbReference type="ARBA" id="ARBA00005752"/>
    </source>
</evidence>
<comment type="catalytic activity">
    <reaction evidence="7">
        <text>L-aspartate + L-glutamine + ATP + H2O = L-asparagine + L-glutamate + AMP + diphosphate + H(+)</text>
        <dbReference type="Rhea" id="RHEA:12228"/>
        <dbReference type="ChEBI" id="CHEBI:15377"/>
        <dbReference type="ChEBI" id="CHEBI:15378"/>
        <dbReference type="ChEBI" id="CHEBI:29985"/>
        <dbReference type="ChEBI" id="CHEBI:29991"/>
        <dbReference type="ChEBI" id="CHEBI:30616"/>
        <dbReference type="ChEBI" id="CHEBI:33019"/>
        <dbReference type="ChEBI" id="CHEBI:58048"/>
        <dbReference type="ChEBI" id="CHEBI:58359"/>
        <dbReference type="ChEBI" id="CHEBI:456215"/>
        <dbReference type="EC" id="6.3.5.4"/>
    </reaction>
</comment>
<dbReference type="AlphaFoldDB" id="A0A564ZI32"/>
<keyword evidence="5 8" id="KW-0067">ATP-binding</keyword>
<comment type="pathway">
    <text evidence="1">Amino-acid biosynthesis; L-asparagine biosynthesis; L-asparagine from L-aspartate (L-Gln route): step 1/1.</text>
</comment>
<dbReference type="CDD" id="cd01991">
    <property type="entry name" value="Asn_synthase_B_C"/>
    <property type="match status" value="1"/>
</dbReference>
<dbReference type="InterPro" id="IPR029055">
    <property type="entry name" value="Ntn_hydrolases_N"/>
</dbReference>
<keyword evidence="11" id="KW-1185">Reference proteome</keyword>
<dbReference type="GO" id="GO:0005524">
    <property type="term" value="F:ATP binding"/>
    <property type="evidence" value="ECO:0007669"/>
    <property type="project" value="UniProtKB-KW"/>
</dbReference>
<dbReference type="NCBIfam" id="TIGR01536">
    <property type="entry name" value="asn_synth_AEB"/>
    <property type="match status" value="1"/>
</dbReference>
<keyword evidence="6" id="KW-0315">Glutamine amidotransferase</keyword>
<evidence type="ECO:0000256" key="1">
    <source>
        <dbReference type="ARBA" id="ARBA00005187"/>
    </source>
</evidence>
<dbReference type="InterPro" id="IPR017932">
    <property type="entry name" value="GATase_2_dom"/>
</dbReference>
<gene>
    <name evidence="10" type="ORF">MELA_01150</name>
</gene>
<dbReference type="CDD" id="cd00712">
    <property type="entry name" value="AsnB"/>
    <property type="match status" value="1"/>
</dbReference>
<dbReference type="EMBL" id="CABIKM010000017">
    <property type="protein sequence ID" value="VUZ84776.1"/>
    <property type="molecule type" value="Genomic_DNA"/>
</dbReference>
<dbReference type="Pfam" id="PF00733">
    <property type="entry name" value="Asn_synthase"/>
    <property type="match status" value="1"/>
</dbReference>
<evidence type="ECO:0000256" key="8">
    <source>
        <dbReference type="PIRSR" id="PIRSR001589-2"/>
    </source>
</evidence>
<sequence length="538" mass="60114">MLDPETGNRIVFNGEIYNYPQLRTELETFGYRFSSNSDTEVLLKLYAEYGQEMLTRLRGMYAFAIWDKTKRGIFLARDPFGIKPLYLVDDGNTLRFASQVKALLAGGQVDTTPEPAGHVGFFLWGHVPEPFTLYKNIRALRAGSCLWIDSSGRKDTGLFFELTAELREHGSERISQEYARKSLSAVLLDSIQHHLVADVPVGVFLSAGLDSSSVVALAAEVGSSALQTLTLGFKEYQDTPQDEVTIAESVARHYGTRHHTYWVQRDDFVADRDRLLDAMDQPSIDGVNTYFVAKAAHEMGLKVALSGTGGDELFGGYPDFVDIPRLVHTFRPFARVPGLGRGFRYLTAPLVKRLISPKYAGLFEYGGDWAGAYLLRRGLFMPWELPDVLDGELVRKGWSELHTLAAMHQSVESIGSDRLKVTALETGWYLRNQLLRDTDWASMAHSLEVRVPLVDLALFRAVTRWVHAGFIPTKHDMAACPTVPLPQSVRERPKTGFGIPVRQWLMADQNVNGMGQRGLRGWAGVVYRNAATRDATHA</sequence>
<accession>A0A564ZI32</accession>